<reference evidence="4" key="1">
    <citation type="journal article" date="2019" name="Int. J. Syst. Evol. Microbiol.">
        <title>The Global Catalogue of Microorganisms (GCM) 10K type strain sequencing project: providing services to taxonomists for standard genome sequencing and annotation.</title>
        <authorList>
            <consortium name="The Broad Institute Genomics Platform"/>
            <consortium name="The Broad Institute Genome Sequencing Center for Infectious Disease"/>
            <person name="Wu L."/>
            <person name="Ma J."/>
        </authorList>
    </citation>
    <scope>NUCLEOTIDE SEQUENCE [LARGE SCALE GENOMIC DNA]</scope>
    <source>
        <strain evidence="4">JCM 17839</strain>
    </source>
</reference>
<protein>
    <recommendedName>
        <fullName evidence="2">HTH cro/C1-type domain-containing protein</fullName>
    </recommendedName>
</protein>
<dbReference type="InterPro" id="IPR050807">
    <property type="entry name" value="TransReg_Diox_bact_type"/>
</dbReference>
<dbReference type="RefSeq" id="WP_345187483.1">
    <property type="nucleotide sequence ID" value="NZ_BAABGP010000018.1"/>
</dbReference>
<evidence type="ECO:0000259" key="2">
    <source>
        <dbReference type="PROSITE" id="PS50943"/>
    </source>
</evidence>
<dbReference type="InterPro" id="IPR001387">
    <property type="entry name" value="Cro/C1-type_HTH"/>
</dbReference>
<dbReference type="Gene3D" id="1.10.260.40">
    <property type="entry name" value="lambda repressor-like DNA-binding domains"/>
    <property type="match status" value="1"/>
</dbReference>
<evidence type="ECO:0000313" key="3">
    <source>
        <dbReference type="EMBL" id="GAA4487468.1"/>
    </source>
</evidence>
<name>A0ABP8PHQ7_9MICO</name>
<comment type="caution">
    <text evidence="3">The sequence shown here is derived from an EMBL/GenBank/DDBJ whole genome shotgun (WGS) entry which is preliminary data.</text>
</comment>
<dbReference type="InterPro" id="IPR010982">
    <property type="entry name" value="Lambda_DNA-bd_dom_sf"/>
</dbReference>
<gene>
    <name evidence="3" type="ORF">GCM10023171_25220</name>
</gene>
<dbReference type="PROSITE" id="PS50943">
    <property type="entry name" value="HTH_CROC1"/>
    <property type="match status" value="1"/>
</dbReference>
<proteinExistence type="predicted"/>
<dbReference type="Pfam" id="PF01381">
    <property type="entry name" value="HTH_3"/>
    <property type="match status" value="1"/>
</dbReference>
<keyword evidence="4" id="KW-1185">Reference proteome</keyword>
<keyword evidence="1" id="KW-0238">DNA-binding</keyword>
<dbReference type="PANTHER" id="PTHR46797:SF1">
    <property type="entry name" value="METHYLPHOSPHONATE SYNTHASE"/>
    <property type="match status" value="1"/>
</dbReference>
<dbReference type="PANTHER" id="PTHR46797">
    <property type="entry name" value="HTH-TYPE TRANSCRIPTIONAL REGULATOR"/>
    <property type="match status" value="1"/>
</dbReference>
<evidence type="ECO:0000256" key="1">
    <source>
        <dbReference type="ARBA" id="ARBA00023125"/>
    </source>
</evidence>
<dbReference type="CDD" id="cd00093">
    <property type="entry name" value="HTH_XRE"/>
    <property type="match status" value="1"/>
</dbReference>
<accession>A0ABP8PHQ7</accession>
<feature type="domain" description="HTH cro/C1-type" evidence="2">
    <location>
        <begin position="16"/>
        <end position="70"/>
    </location>
</feature>
<organism evidence="3 4">
    <name type="scientific">Microbacterium panaciterrae</name>
    <dbReference type="NCBI Taxonomy" id="985759"/>
    <lineage>
        <taxon>Bacteria</taxon>
        <taxon>Bacillati</taxon>
        <taxon>Actinomycetota</taxon>
        <taxon>Actinomycetes</taxon>
        <taxon>Micrococcales</taxon>
        <taxon>Microbacteriaceae</taxon>
        <taxon>Microbacterium</taxon>
    </lineage>
</organism>
<dbReference type="EMBL" id="BAABGP010000018">
    <property type="protein sequence ID" value="GAA4487468.1"/>
    <property type="molecule type" value="Genomic_DNA"/>
</dbReference>
<evidence type="ECO:0000313" key="4">
    <source>
        <dbReference type="Proteomes" id="UP001500731"/>
    </source>
</evidence>
<sequence>MPRVASPAAAHIGARIKGARESSTMTQDQLAVGSEIDSSNIRAYEAGRALPNLQSLVRIAEALKTPAGYFLEGLTFDMFPVTHADRRRRKS</sequence>
<dbReference type="Proteomes" id="UP001500731">
    <property type="component" value="Unassembled WGS sequence"/>
</dbReference>
<dbReference type="SMART" id="SM00530">
    <property type="entry name" value="HTH_XRE"/>
    <property type="match status" value="1"/>
</dbReference>
<dbReference type="SUPFAM" id="SSF47413">
    <property type="entry name" value="lambda repressor-like DNA-binding domains"/>
    <property type="match status" value="1"/>
</dbReference>